<dbReference type="KEGG" id="xdi:EZH22_08070"/>
<reference evidence="1 2" key="1">
    <citation type="submission" date="2020-10" db="EMBL/GenBank/DDBJ databases">
        <title>Degradation of 1,4-Dioxane by Xanthobacter sp. YN2, via a Novel Group-2 Soluble Di-Iron Monooxygenase.</title>
        <authorList>
            <person name="Ma F."/>
            <person name="Wang Y."/>
            <person name="Yang J."/>
            <person name="Guo H."/>
            <person name="Su D."/>
            <person name="Yu L."/>
        </authorList>
    </citation>
    <scope>NUCLEOTIDE SEQUENCE [LARGE SCALE GENOMIC DNA]</scope>
    <source>
        <strain evidence="1 2">YN2</strain>
    </source>
</reference>
<dbReference type="Proteomes" id="UP000596427">
    <property type="component" value="Chromosome"/>
</dbReference>
<sequence>MTCIDPRRPARIAGLLFAAGTLVAVAALPLAARASPADDYIAARETAVATLAAAEKAGLKLEELGARDEAARKVLETRMAALLGPLRFTGLDQPPVFSPGTLLDGDMESGAPDGLLFADKDFTTRLLVSPEPVFTHWLATRARDANADPALGQGIKAAAASDLFYTLVISADAAFSGYMALPVTAAEGETAYAALGLFSQDIAGNSPPDTIVITRVADGRVTVGASDVKLAIKPLPACDKLWKATTAKAATLRKAAQKSKKDDDPRFDQAAQAEDEGAAAYRACFAKEAQGQPFFTAALKRAEALLATARGK</sequence>
<dbReference type="EMBL" id="CP063362">
    <property type="protein sequence ID" value="QRG08253.1"/>
    <property type="molecule type" value="Genomic_DNA"/>
</dbReference>
<gene>
    <name evidence="1" type="ORF">EZH22_08070</name>
</gene>
<dbReference type="AlphaFoldDB" id="A0A974PS27"/>
<protein>
    <submittedName>
        <fullName evidence="1">Uncharacterized protein</fullName>
    </submittedName>
</protein>
<evidence type="ECO:0000313" key="2">
    <source>
        <dbReference type="Proteomes" id="UP000596427"/>
    </source>
</evidence>
<keyword evidence="2" id="KW-1185">Reference proteome</keyword>
<organism evidence="1 2">
    <name type="scientific">Xanthobacter dioxanivorans</name>
    <dbReference type="NCBI Taxonomy" id="2528964"/>
    <lineage>
        <taxon>Bacteria</taxon>
        <taxon>Pseudomonadati</taxon>
        <taxon>Pseudomonadota</taxon>
        <taxon>Alphaproteobacteria</taxon>
        <taxon>Hyphomicrobiales</taxon>
        <taxon>Xanthobacteraceae</taxon>
        <taxon>Xanthobacter</taxon>
    </lineage>
</organism>
<evidence type="ECO:0000313" key="1">
    <source>
        <dbReference type="EMBL" id="QRG08253.1"/>
    </source>
</evidence>
<dbReference type="RefSeq" id="WP_203195166.1">
    <property type="nucleotide sequence ID" value="NZ_CP063362.1"/>
</dbReference>
<name>A0A974PS27_9HYPH</name>
<proteinExistence type="predicted"/>
<accession>A0A974PS27</accession>